<evidence type="ECO:0000313" key="2">
    <source>
        <dbReference type="Proteomes" id="UP001147695"/>
    </source>
</evidence>
<reference evidence="1" key="1">
    <citation type="submission" date="2022-12" db="EMBL/GenBank/DDBJ databases">
        <authorList>
            <person name="Petersen C."/>
        </authorList>
    </citation>
    <scope>NUCLEOTIDE SEQUENCE</scope>
    <source>
        <strain evidence="1">IBT 35673</strain>
    </source>
</reference>
<reference evidence="1" key="2">
    <citation type="journal article" date="2023" name="IMA Fungus">
        <title>Comparative genomic study of the Penicillium genus elucidates a diverse pangenome and 15 lateral gene transfer events.</title>
        <authorList>
            <person name="Petersen C."/>
            <person name="Sorensen T."/>
            <person name="Nielsen M.R."/>
            <person name="Sondergaard T.E."/>
            <person name="Sorensen J.L."/>
            <person name="Fitzpatrick D.A."/>
            <person name="Frisvad J.C."/>
            <person name="Nielsen K.L."/>
        </authorList>
    </citation>
    <scope>NUCLEOTIDE SEQUENCE</scope>
    <source>
        <strain evidence="1">IBT 35673</strain>
    </source>
</reference>
<sequence>MSDMISLPVPERLSALLPENRRHMLHGHEEISISHSSKLYNVAQGSSPSRTSDFLDATIAALEDEMEYISCIQDGLVEITTSGVLSNDAFQTEMGPVLNRLRKTSHTIDVMKRQRSSIEANLNDVKRKSITGPLDSGLVEKTRTHVTVRTDADATVTRGKGAPAWVRKHIHNQRVTRMGVTRYYNLATEYERGSSFCHVLGLFIPETSITVAYLVPKTMDQAEVSRIFGVQYDVLLSDPRNGSWKCVVLDESKNEDFVYKRESGQTIRVKVGSLYHFTFRPMIKEHRLMIIQDLNDRVLSFLSESRPQCRYLYFRFLLSYLKAKRLELSDVTAKAEAQRFWPLSGEYLNKSALKTFARYVSGHELPDQFSYGQDN</sequence>
<comment type="caution">
    <text evidence="1">The sequence shown here is derived from an EMBL/GenBank/DDBJ whole genome shotgun (WGS) entry which is preliminary data.</text>
</comment>
<dbReference type="AlphaFoldDB" id="A0A9W9QDQ8"/>
<gene>
    <name evidence="1" type="ORF">N7452_009662</name>
</gene>
<dbReference type="Proteomes" id="UP001147695">
    <property type="component" value="Unassembled WGS sequence"/>
</dbReference>
<evidence type="ECO:0000313" key="1">
    <source>
        <dbReference type="EMBL" id="KAJ5329272.1"/>
    </source>
</evidence>
<proteinExistence type="predicted"/>
<dbReference type="EMBL" id="JAPZBQ010000005">
    <property type="protein sequence ID" value="KAJ5329272.1"/>
    <property type="molecule type" value="Genomic_DNA"/>
</dbReference>
<name>A0A9W9QDQ8_PENBR</name>
<protein>
    <submittedName>
        <fullName evidence="1">Uncharacterized protein</fullName>
    </submittedName>
</protein>
<organism evidence="1 2">
    <name type="scientific">Penicillium brevicompactum</name>
    <dbReference type="NCBI Taxonomy" id="5074"/>
    <lineage>
        <taxon>Eukaryota</taxon>
        <taxon>Fungi</taxon>
        <taxon>Dikarya</taxon>
        <taxon>Ascomycota</taxon>
        <taxon>Pezizomycotina</taxon>
        <taxon>Eurotiomycetes</taxon>
        <taxon>Eurotiomycetidae</taxon>
        <taxon>Eurotiales</taxon>
        <taxon>Aspergillaceae</taxon>
        <taxon>Penicillium</taxon>
    </lineage>
</organism>
<accession>A0A9W9QDQ8</accession>